<dbReference type="OrthoDB" id="2690041at2759"/>
<dbReference type="InParanoid" id="A0A0D0D3S9"/>
<evidence type="ECO:0000313" key="3">
    <source>
        <dbReference type="Proteomes" id="UP000054538"/>
    </source>
</evidence>
<protein>
    <recommendedName>
        <fullName evidence="1">HAT C-terminal dimerisation domain-containing protein</fullName>
    </recommendedName>
</protein>
<dbReference type="PANTHER" id="PTHR23272">
    <property type="entry name" value="BED FINGER-RELATED"/>
    <property type="match status" value="1"/>
</dbReference>
<dbReference type="SUPFAM" id="SSF53098">
    <property type="entry name" value="Ribonuclease H-like"/>
    <property type="match status" value="1"/>
</dbReference>
<dbReference type="AlphaFoldDB" id="A0A0D0D3S9"/>
<dbReference type="HOGENOM" id="CLU_009123_2_1_1"/>
<proteinExistence type="predicted"/>
<evidence type="ECO:0000313" key="2">
    <source>
        <dbReference type="EMBL" id="KIK78221.1"/>
    </source>
</evidence>
<dbReference type="STRING" id="930991.A0A0D0D3S9"/>
<feature type="non-terminal residue" evidence="2">
    <location>
        <position position="354"/>
    </location>
</feature>
<dbReference type="GO" id="GO:0046983">
    <property type="term" value="F:protein dimerization activity"/>
    <property type="evidence" value="ECO:0007669"/>
    <property type="project" value="InterPro"/>
</dbReference>
<sequence>LLLDMPICWSSTYVMIDRAEKNEKFVDIFVYELGLQADSIVKRQKIDELKLTEEEWGQVKLFTGLLAHADNAQQSFSSDKGPTLQHALPALEALHKAWSKHAEAARYKPFQEGLTATTDKIMDYYEHTADSDAYTYTLIILLDPSQKDVYFKKYWGKELHAQVLKNVEQLEQYIQMYGDGGPLLPEKKKDKLPQVLHELSSDEDEIAEEEDHDVDPQSPWLKEFNLYLHSATSIADGVSIVQWWGLNAQQYPVWASLAQNYLSIMASSVSSERAFSAAALTITKHHNCLKGDVVEAIQVLRMLYNRSLMFHEPAPSSVLELMYEEEKEGAVTESTEGEDLSWILELSDDSDLYA</sequence>
<dbReference type="PANTHER" id="PTHR23272:SF104">
    <property type="entry name" value="HAT FAMILY DIMERISATION DOMAIN CONTAINING PROTEIN, EXPRESSED"/>
    <property type="match status" value="1"/>
</dbReference>
<reference evidence="2 3" key="1">
    <citation type="submission" date="2014-04" db="EMBL/GenBank/DDBJ databases">
        <authorList>
            <consortium name="DOE Joint Genome Institute"/>
            <person name="Kuo A."/>
            <person name="Kohler A."/>
            <person name="Jargeat P."/>
            <person name="Nagy L.G."/>
            <person name="Floudas D."/>
            <person name="Copeland A."/>
            <person name="Barry K.W."/>
            <person name="Cichocki N."/>
            <person name="Veneault-Fourrey C."/>
            <person name="LaButti K."/>
            <person name="Lindquist E.A."/>
            <person name="Lipzen A."/>
            <person name="Lundell T."/>
            <person name="Morin E."/>
            <person name="Murat C."/>
            <person name="Sun H."/>
            <person name="Tunlid A."/>
            <person name="Henrissat B."/>
            <person name="Grigoriev I.V."/>
            <person name="Hibbett D.S."/>
            <person name="Martin F."/>
            <person name="Nordberg H.P."/>
            <person name="Cantor M.N."/>
            <person name="Hua S.X."/>
        </authorList>
    </citation>
    <scope>NUCLEOTIDE SEQUENCE [LARGE SCALE GENOMIC DNA]</scope>
    <source>
        <strain evidence="2 3">Ve08.2h10</strain>
    </source>
</reference>
<evidence type="ECO:0000259" key="1">
    <source>
        <dbReference type="Pfam" id="PF05699"/>
    </source>
</evidence>
<dbReference type="Pfam" id="PF05699">
    <property type="entry name" value="Dimer_Tnp_hAT"/>
    <property type="match status" value="1"/>
</dbReference>
<gene>
    <name evidence="2" type="ORF">PAXRUDRAFT_164595</name>
</gene>
<feature type="domain" description="HAT C-terminal dimerisation" evidence="1">
    <location>
        <begin position="236"/>
        <end position="301"/>
    </location>
</feature>
<accession>A0A0D0D3S9</accession>
<organism evidence="2 3">
    <name type="scientific">Paxillus rubicundulus Ve08.2h10</name>
    <dbReference type="NCBI Taxonomy" id="930991"/>
    <lineage>
        <taxon>Eukaryota</taxon>
        <taxon>Fungi</taxon>
        <taxon>Dikarya</taxon>
        <taxon>Basidiomycota</taxon>
        <taxon>Agaricomycotina</taxon>
        <taxon>Agaricomycetes</taxon>
        <taxon>Agaricomycetidae</taxon>
        <taxon>Boletales</taxon>
        <taxon>Paxilineae</taxon>
        <taxon>Paxillaceae</taxon>
        <taxon>Paxillus</taxon>
    </lineage>
</organism>
<dbReference type="Proteomes" id="UP000054538">
    <property type="component" value="Unassembled WGS sequence"/>
</dbReference>
<dbReference type="EMBL" id="KN826667">
    <property type="protein sequence ID" value="KIK78221.1"/>
    <property type="molecule type" value="Genomic_DNA"/>
</dbReference>
<dbReference type="InterPro" id="IPR008906">
    <property type="entry name" value="HATC_C_dom"/>
</dbReference>
<reference evidence="3" key="2">
    <citation type="submission" date="2015-01" db="EMBL/GenBank/DDBJ databases">
        <title>Evolutionary Origins and Diversification of the Mycorrhizal Mutualists.</title>
        <authorList>
            <consortium name="DOE Joint Genome Institute"/>
            <consortium name="Mycorrhizal Genomics Consortium"/>
            <person name="Kohler A."/>
            <person name="Kuo A."/>
            <person name="Nagy L.G."/>
            <person name="Floudas D."/>
            <person name="Copeland A."/>
            <person name="Barry K.W."/>
            <person name="Cichocki N."/>
            <person name="Veneault-Fourrey C."/>
            <person name="LaButti K."/>
            <person name="Lindquist E.A."/>
            <person name="Lipzen A."/>
            <person name="Lundell T."/>
            <person name="Morin E."/>
            <person name="Murat C."/>
            <person name="Riley R."/>
            <person name="Ohm R."/>
            <person name="Sun H."/>
            <person name="Tunlid A."/>
            <person name="Henrissat B."/>
            <person name="Grigoriev I.V."/>
            <person name="Hibbett D.S."/>
            <person name="Martin F."/>
        </authorList>
    </citation>
    <scope>NUCLEOTIDE SEQUENCE [LARGE SCALE GENOMIC DNA]</scope>
    <source>
        <strain evidence="3">Ve08.2h10</strain>
    </source>
</reference>
<dbReference type="InterPro" id="IPR012337">
    <property type="entry name" value="RNaseH-like_sf"/>
</dbReference>
<name>A0A0D0D3S9_9AGAM</name>
<keyword evidence="3" id="KW-1185">Reference proteome</keyword>